<reference evidence="1 2" key="1">
    <citation type="submission" date="2024-04" db="EMBL/GenBank/DDBJ databases">
        <authorList>
            <person name="Rising A."/>
            <person name="Reimegard J."/>
            <person name="Sonavane S."/>
            <person name="Akerstrom W."/>
            <person name="Nylinder S."/>
            <person name="Hedman E."/>
            <person name="Kallberg Y."/>
        </authorList>
    </citation>
    <scope>NUCLEOTIDE SEQUENCE [LARGE SCALE GENOMIC DNA]</scope>
</reference>
<gene>
    <name evidence="1" type="ORF">LARSCL_LOCUS8364</name>
</gene>
<dbReference type="EMBL" id="CAXIEN010000089">
    <property type="protein sequence ID" value="CAL1275912.1"/>
    <property type="molecule type" value="Genomic_DNA"/>
</dbReference>
<name>A0AAV1ZW20_9ARAC</name>
<comment type="caution">
    <text evidence="1">The sequence shown here is derived from an EMBL/GenBank/DDBJ whole genome shotgun (WGS) entry which is preliminary data.</text>
</comment>
<evidence type="ECO:0000313" key="1">
    <source>
        <dbReference type="EMBL" id="CAL1275912.1"/>
    </source>
</evidence>
<dbReference type="AlphaFoldDB" id="A0AAV1ZW20"/>
<evidence type="ECO:0000313" key="2">
    <source>
        <dbReference type="Proteomes" id="UP001497382"/>
    </source>
</evidence>
<keyword evidence="2" id="KW-1185">Reference proteome</keyword>
<sequence>MNPTILGNFCLQAKFGSVLGGTLQNLSQYMKTCDPCKCVSTCMRYGEKSVFPFADDIAELVFHRYRSDKVEEKKFGGKKDFKMCKGGLSIGHAMLRSHIAANSAVFKLNKATPLVLMTIADPNYQPIMEELCSSERYIDAEIVHRKMIADRLLNELSSLRNFSILKLKIESLFLKNKKEFQKHSNKKTNSKVENLQLLAYRISRTKRLSKNDFNPLSNKRSKLSAMHVITPAKGTDKVVENSLILCDNRAVLNKSLKSMLLNRVLKKCNNIQPNINLN</sequence>
<accession>A0AAV1ZW20</accession>
<organism evidence="1 2">
    <name type="scientific">Larinioides sclopetarius</name>
    <dbReference type="NCBI Taxonomy" id="280406"/>
    <lineage>
        <taxon>Eukaryota</taxon>
        <taxon>Metazoa</taxon>
        <taxon>Ecdysozoa</taxon>
        <taxon>Arthropoda</taxon>
        <taxon>Chelicerata</taxon>
        <taxon>Arachnida</taxon>
        <taxon>Araneae</taxon>
        <taxon>Araneomorphae</taxon>
        <taxon>Entelegynae</taxon>
        <taxon>Araneoidea</taxon>
        <taxon>Araneidae</taxon>
        <taxon>Larinioides</taxon>
    </lineage>
</organism>
<proteinExistence type="predicted"/>
<protein>
    <submittedName>
        <fullName evidence="1">Uncharacterized protein</fullName>
    </submittedName>
</protein>
<dbReference type="Proteomes" id="UP001497382">
    <property type="component" value="Unassembled WGS sequence"/>
</dbReference>